<evidence type="ECO:0000313" key="3">
    <source>
        <dbReference type="Proteomes" id="UP000186206"/>
    </source>
</evidence>
<organism evidence="2 3">
    <name type="scientific">Vibrio ponticus</name>
    <dbReference type="NCBI Taxonomy" id="265668"/>
    <lineage>
        <taxon>Bacteria</taxon>
        <taxon>Pseudomonadati</taxon>
        <taxon>Pseudomonadota</taxon>
        <taxon>Gammaproteobacteria</taxon>
        <taxon>Vibrionales</taxon>
        <taxon>Vibrionaceae</taxon>
        <taxon>Vibrio</taxon>
    </lineage>
</organism>
<proteinExistence type="predicted"/>
<feature type="transmembrane region" description="Helical" evidence="1">
    <location>
        <begin position="105"/>
        <end position="129"/>
    </location>
</feature>
<keyword evidence="3" id="KW-1185">Reference proteome</keyword>
<feature type="transmembrane region" description="Helical" evidence="1">
    <location>
        <begin position="74"/>
        <end position="93"/>
    </location>
</feature>
<evidence type="ECO:0000313" key="2">
    <source>
        <dbReference type="EMBL" id="OLQ94206.1"/>
    </source>
</evidence>
<evidence type="ECO:0000256" key="1">
    <source>
        <dbReference type="SAM" id="Phobius"/>
    </source>
</evidence>
<gene>
    <name evidence="2" type="ORF">BIY21_09380</name>
</gene>
<name>A0ABX3FJ35_9VIBR</name>
<accession>A0ABX3FJ35</accession>
<keyword evidence="1" id="KW-0812">Transmembrane</keyword>
<dbReference type="Proteomes" id="UP000186206">
    <property type="component" value="Unassembled WGS sequence"/>
</dbReference>
<comment type="caution">
    <text evidence="2">The sequence shown here is derived from an EMBL/GenBank/DDBJ whole genome shotgun (WGS) entry which is preliminary data.</text>
</comment>
<keyword evidence="1" id="KW-0472">Membrane</keyword>
<protein>
    <recommendedName>
        <fullName evidence="4">VanZ-like domain-containing protein</fullName>
    </recommendedName>
</protein>
<feature type="transmembrane region" description="Helical" evidence="1">
    <location>
        <begin position="44"/>
        <end position="62"/>
    </location>
</feature>
<dbReference type="RefSeq" id="WP_075648824.1">
    <property type="nucleotide sequence ID" value="NZ_AP019658.1"/>
</dbReference>
<keyword evidence="1" id="KW-1133">Transmembrane helix</keyword>
<dbReference type="EMBL" id="MJMI01000077">
    <property type="protein sequence ID" value="OLQ94206.1"/>
    <property type="molecule type" value="Genomic_DNA"/>
</dbReference>
<sequence length="134" mass="14873">MRTSHLVVHRRLPFLCLLVAFGAGASIAKSLQLQNGIVSQFEYMAGGDLVMHAVMALLLGWAANWSTPTCYFRYYGFFRLTPLLALMLVAVSIDETLQAFISTRQFSLLDLCVNIGGLLIGAFCHRLYLLTRGI</sequence>
<reference evidence="2 3" key="1">
    <citation type="submission" date="2016-09" db="EMBL/GenBank/DDBJ databases">
        <title>Genomic Taxonomy of the Vibrionaceae.</title>
        <authorList>
            <person name="Gonzalez-Castillo A."/>
            <person name="Gomez-Gil B."/>
            <person name="Enciso-Ibarra K."/>
        </authorList>
    </citation>
    <scope>NUCLEOTIDE SEQUENCE [LARGE SCALE GENOMIC DNA]</scope>
    <source>
        <strain evidence="2 3">CAIM 1731</strain>
    </source>
</reference>
<evidence type="ECO:0008006" key="4">
    <source>
        <dbReference type="Google" id="ProtNLM"/>
    </source>
</evidence>